<dbReference type="GO" id="GO:0016810">
    <property type="term" value="F:hydrolase activity, acting on carbon-nitrogen (but not peptide) bonds"/>
    <property type="evidence" value="ECO:0007669"/>
    <property type="project" value="InterPro"/>
</dbReference>
<dbReference type="Pfam" id="PF01522">
    <property type="entry name" value="Polysacc_deac_1"/>
    <property type="match status" value="1"/>
</dbReference>
<dbReference type="CDD" id="cd10918">
    <property type="entry name" value="CE4_NodB_like_5s_6s"/>
    <property type="match status" value="1"/>
</dbReference>
<organism evidence="4 5">
    <name type="scientific">Terracoccus luteus</name>
    <dbReference type="NCBI Taxonomy" id="53356"/>
    <lineage>
        <taxon>Bacteria</taxon>
        <taxon>Bacillati</taxon>
        <taxon>Actinomycetota</taxon>
        <taxon>Actinomycetes</taxon>
        <taxon>Micrococcales</taxon>
        <taxon>Intrasporangiaceae</taxon>
        <taxon>Terracoccus</taxon>
    </lineage>
</organism>
<dbReference type="AlphaFoldDB" id="A0A495XUL5"/>
<proteinExistence type="predicted"/>
<gene>
    <name evidence="4" type="ORF">DFJ68_0164</name>
</gene>
<dbReference type="RefSeq" id="WP_170165679.1">
    <property type="nucleotide sequence ID" value="NZ_RBXT01000001.1"/>
</dbReference>
<keyword evidence="5" id="KW-1185">Reference proteome</keyword>
<feature type="domain" description="NodB homology" evidence="3">
    <location>
        <begin position="92"/>
        <end position="207"/>
    </location>
</feature>
<evidence type="ECO:0000259" key="3">
    <source>
        <dbReference type="Pfam" id="PF01522"/>
    </source>
</evidence>
<dbReference type="SUPFAM" id="SSF88713">
    <property type="entry name" value="Glycoside hydrolase/deacetylase"/>
    <property type="match status" value="1"/>
</dbReference>
<name>A0A495XUL5_9MICO</name>
<dbReference type="PANTHER" id="PTHR34216">
    <property type="match status" value="1"/>
</dbReference>
<dbReference type="EMBL" id="RBXT01000001">
    <property type="protein sequence ID" value="RKT76765.1"/>
    <property type="molecule type" value="Genomic_DNA"/>
</dbReference>
<dbReference type="GO" id="GO:0005576">
    <property type="term" value="C:extracellular region"/>
    <property type="evidence" value="ECO:0007669"/>
    <property type="project" value="UniProtKB-SubCell"/>
</dbReference>
<protein>
    <submittedName>
        <fullName evidence="4">Polysaccharide deacetylase</fullName>
    </submittedName>
</protein>
<evidence type="ECO:0000313" key="4">
    <source>
        <dbReference type="EMBL" id="RKT76765.1"/>
    </source>
</evidence>
<comment type="subcellular location">
    <subcellularLocation>
        <location evidence="1">Secreted</location>
    </subcellularLocation>
</comment>
<comment type="caution">
    <text evidence="4">The sequence shown here is derived from an EMBL/GenBank/DDBJ whole genome shotgun (WGS) entry which is preliminary data.</text>
</comment>
<dbReference type="GO" id="GO:0005975">
    <property type="term" value="P:carbohydrate metabolic process"/>
    <property type="evidence" value="ECO:0007669"/>
    <property type="project" value="InterPro"/>
</dbReference>
<evidence type="ECO:0000313" key="5">
    <source>
        <dbReference type="Proteomes" id="UP000278440"/>
    </source>
</evidence>
<dbReference type="InterPro" id="IPR051398">
    <property type="entry name" value="Polysacch_Deacetylase"/>
</dbReference>
<dbReference type="Gene3D" id="3.20.20.370">
    <property type="entry name" value="Glycoside hydrolase/deacetylase"/>
    <property type="match status" value="1"/>
</dbReference>
<evidence type="ECO:0000256" key="2">
    <source>
        <dbReference type="ARBA" id="ARBA00022729"/>
    </source>
</evidence>
<dbReference type="InterPro" id="IPR011330">
    <property type="entry name" value="Glyco_hydro/deAcase_b/a-brl"/>
</dbReference>
<dbReference type="PANTHER" id="PTHR34216:SF3">
    <property type="entry name" value="POLY-BETA-1,6-N-ACETYL-D-GLUCOSAMINE N-DEACETYLASE"/>
    <property type="match status" value="1"/>
</dbReference>
<accession>A0A495XUL5</accession>
<dbReference type="Proteomes" id="UP000278440">
    <property type="component" value="Unassembled WGS sequence"/>
</dbReference>
<sequence>MTPHRSKRLQRDTDILTVEHHSEAFAAGRFLRLVNWHTTPPSGREQLRAELLWYLDRYEPVLPHDLDRFFDTGEWGLDRPGFIPAFYDSHRDHVTVAAPVCEELGLTAWFFPPTGVLDVPAEEQRAWAERNDVDLVAGQPDAPWAMTWDELATIAHRHVIGAHTASHATADSITTEEDVRREITEPIERLRDLTGRMPASFAFLYGTPPVPGTVAGDAVIASGVRYATTNTSYLRIND</sequence>
<reference evidence="4 5" key="1">
    <citation type="submission" date="2018-10" db="EMBL/GenBank/DDBJ databases">
        <title>Sequencing the genomes of 1000 actinobacteria strains.</title>
        <authorList>
            <person name="Klenk H.-P."/>
        </authorList>
    </citation>
    <scope>NUCLEOTIDE SEQUENCE [LARGE SCALE GENOMIC DNA]</scope>
    <source>
        <strain evidence="4 5">DSM 44267</strain>
    </source>
</reference>
<keyword evidence="2" id="KW-0732">Signal</keyword>
<evidence type="ECO:0000256" key="1">
    <source>
        <dbReference type="ARBA" id="ARBA00004613"/>
    </source>
</evidence>
<dbReference type="InterPro" id="IPR002509">
    <property type="entry name" value="NODB_dom"/>
</dbReference>